<dbReference type="EMBL" id="KQ242203">
    <property type="protein sequence ID" value="KNC80067.1"/>
    <property type="molecule type" value="Genomic_DNA"/>
</dbReference>
<evidence type="ECO:0000313" key="2">
    <source>
        <dbReference type="Proteomes" id="UP000054560"/>
    </source>
</evidence>
<dbReference type="GeneID" id="25908059"/>
<keyword evidence="2" id="KW-1185">Reference proteome</keyword>
<name>A0A0L0FTG0_9EUKA</name>
<sequence length="58" mass="6531">MPAETATPAVTAVQVTKNEQRDEALVLLEYMLLKKTESSMVSAWQKRYCVLKSDGKLE</sequence>
<dbReference type="Proteomes" id="UP000054560">
    <property type="component" value="Unassembled WGS sequence"/>
</dbReference>
<reference evidence="1 2" key="1">
    <citation type="submission" date="2011-02" db="EMBL/GenBank/DDBJ databases">
        <title>The Genome Sequence of Sphaeroforma arctica JP610.</title>
        <authorList>
            <consortium name="The Broad Institute Genome Sequencing Platform"/>
            <person name="Russ C."/>
            <person name="Cuomo C."/>
            <person name="Young S.K."/>
            <person name="Zeng Q."/>
            <person name="Gargeya S."/>
            <person name="Alvarado L."/>
            <person name="Berlin A."/>
            <person name="Chapman S.B."/>
            <person name="Chen Z."/>
            <person name="Freedman E."/>
            <person name="Gellesch M."/>
            <person name="Goldberg J."/>
            <person name="Griggs A."/>
            <person name="Gujja S."/>
            <person name="Heilman E."/>
            <person name="Heiman D."/>
            <person name="Howarth C."/>
            <person name="Mehta T."/>
            <person name="Neiman D."/>
            <person name="Pearson M."/>
            <person name="Roberts A."/>
            <person name="Saif S."/>
            <person name="Shea T."/>
            <person name="Shenoy N."/>
            <person name="Sisk P."/>
            <person name="Stolte C."/>
            <person name="Sykes S."/>
            <person name="White J."/>
            <person name="Yandava C."/>
            <person name="Burger G."/>
            <person name="Gray M.W."/>
            <person name="Holland P.W.H."/>
            <person name="King N."/>
            <person name="Lang F.B.F."/>
            <person name="Roger A.J."/>
            <person name="Ruiz-Trillo I."/>
            <person name="Haas B."/>
            <person name="Nusbaum C."/>
            <person name="Birren B."/>
        </authorList>
    </citation>
    <scope>NUCLEOTIDE SEQUENCE [LARGE SCALE GENOMIC DNA]</scope>
    <source>
        <strain evidence="1 2">JP610</strain>
    </source>
</reference>
<organism evidence="1 2">
    <name type="scientific">Sphaeroforma arctica JP610</name>
    <dbReference type="NCBI Taxonomy" id="667725"/>
    <lineage>
        <taxon>Eukaryota</taxon>
        <taxon>Ichthyosporea</taxon>
        <taxon>Ichthyophonida</taxon>
        <taxon>Sphaeroforma</taxon>
    </lineage>
</organism>
<dbReference type="RefSeq" id="XP_014153969.1">
    <property type="nucleotide sequence ID" value="XM_014298494.1"/>
</dbReference>
<dbReference type="AlphaFoldDB" id="A0A0L0FTG0"/>
<feature type="non-terminal residue" evidence="1">
    <location>
        <position position="58"/>
    </location>
</feature>
<evidence type="ECO:0008006" key="3">
    <source>
        <dbReference type="Google" id="ProtNLM"/>
    </source>
</evidence>
<protein>
    <recommendedName>
        <fullName evidence="3">PH domain-containing protein</fullName>
    </recommendedName>
</protein>
<gene>
    <name evidence="1" type="ORF">SARC_07555</name>
</gene>
<evidence type="ECO:0000313" key="1">
    <source>
        <dbReference type="EMBL" id="KNC80067.1"/>
    </source>
</evidence>
<proteinExistence type="predicted"/>
<accession>A0A0L0FTG0</accession>